<accession>U4TY35</accession>
<reference evidence="2" key="1">
    <citation type="journal article" date="2013" name="Genome Announc.">
        <title>Whole-Genome Sequencing of Lactobacillus shenzhenensis Strain LY-73T.</title>
        <authorList>
            <person name="Lin Z."/>
            <person name="Liu Z."/>
            <person name="Yang R."/>
            <person name="Zou Y."/>
            <person name="Wan D."/>
            <person name="Chen J."/>
            <person name="Guo M."/>
            <person name="Zhao J."/>
            <person name="Fang C."/>
            <person name="Yang R."/>
            <person name="Liu F."/>
        </authorList>
    </citation>
    <scope>NUCLEOTIDE SEQUENCE [LARGE SCALE GENOMIC DNA]</scope>
    <source>
        <strain evidence="2">LY-73</strain>
    </source>
</reference>
<organism evidence="1 2">
    <name type="scientific">Schleiferilactobacillus shenzhenensis LY-73</name>
    <dbReference type="NCBI Taxonomy" id="1231336"/>
    <lineage>
        <taxon>Bacteria</taxon>
        <taxon>Bacillati</taxon>
        <taxon>Bacillota</taxon>
        <taxon>Bacilli</taxon>
        <taxon>Lactobacillales</taxon>
        <taxon>Lactobacillaceae</taxon>
        <taxon>Schleiferilactobacillus</taxon>
    </lineage>
</organism>
<dbReference type="HOGENOM" id="CLU_3329418_0_0_9"/>
<name>U4TY35_9LACO</name>
<dbReference type="Proteomes" id="UP000030647">
    <property type="component" value="Unassembled WGS sequence"/>
</dbReference>
<proteinExistence type="predicted"/>
<sequence>MPNGEPARGAAQDYHDPYLSLHFSLLCHYYIIGQKESE</sequence>
<dbReference type="AlphaFoldDB" id="U4TY35"/>
<keyword evidence="2" id="KW-1185">Reference proteome</keyword>
<protein>
    <submittedName>
        <fullName evidence="1">Uncharacterized protein</fullName>
    </submittedName>
</protein>
<evidence type="ECO:0000313" key="1">
    <source>
        <dbReference type="EMBL" id="ERL66718.1"/>
    </source>
</evidence>
<dbReference type="EMBL" id="KI271582">
    <property type="protein sequence ID" value="ERL66718.1"/>
    <property type="molecule type" value="Genomic_DNA"/>
</dbReference>
<gene>
    <name evidence="1" type="ORF">L248_0397</name>
</gene>
<evidence type="ECO:0000313" key="2">
    <source>
        <dbReference type="Proteomes" id="UP000030647"/>
    </source>
</evidence>
<dbReference type="STRING" id="1231336.L248_0397"/>